<evidence type="ECO:0000313" key="2">
    <source>
        <dbReference type="EMBL" id="KAG2591040.1"/>
    </source>
</evidence>
<sequence>MACALESLASSEYCLRRWGHEWEGSRPRGQGTGGRGSARRSRIGVPRSRGGRVRATAPGASAPAASATVQLAAAWPDPSGEHRAGEWRRVGGAAAAGREAAHAPPRYPRGSRGGLRRRRAEAPSQQASDLFEEI</sequence>
<keyword evidence="3" id="KW-1185">Reference proteome</keyword>
<dbReference type="EMBL" id="CM029046">
    <property type="protein sequence ID" value="KAG2591040.1"/>
    <property type="molecule type" value="Genomic_DNA"/>
</dbReference>
<feature type="compositionally biased region" description="Basic and acidic residues" evidence="1">
    <location>
        <begin position="79"/>
        <end position="89"/>
    </location>
</feature>
<comment type="caution">
    <text evidence="2">The sequence shown here is derived from an EMBL/GenBank/DDBJ whole genome shotgun (WGS) entry which is preliminary data.</text>
</comment>
<evidence type="ECO:0000256" key="1">
    <source>
        <dbReference type="SAM" id="MobiDB-lite"/>
    </source>
</evidence>
<feature type="region of interest" description="Disordered" evidence="1">
    <location>
        <begin position="19"/>
        <end position="134"/>
    </location>
</feature>
<name>A0A8T0RZL1_PANVG</name>
<reference evidence="2" key="1">
    <citation type="submission" date="2020-05" db="EMBL/GenBank/DDBJ databases">
        <title>WGS assembly of Panicum virgatum.</title>
        <authorList>
            <person name="Lovell J.T."/>
            <person name="Jenkins J."/>
            <person name="Shu S."/>
            <person name="Juenger T.E."/>
            <person name="Schmutz J."/>
        </authorList>
    </citation>
    <scope>NUCLEOTIDE SEQUENCE</scope>
    <source>
        <strain evidence="2">AP13</strain>
    </source>
</reference>
<accession>A0A8T0RZL1</accession>
<feature type="compositionally biased region" description="Low complexity" evidence="1">
    <location>
        <begin position="90"/>
        <end position="110"/>
    </location>
</feature>
<evidence type="ECO:0000313" key="3">
    <source>
        <dbReference type="Proteomes" id="UP000823388"/>
    </source>
</evidence>
<dbReference type="AlphaFoldDB" id="A0A8T0RZL1"/>
<proteinExistence type="predicted"/>
<feature type="compositionally biased region" description="Low complexity" evidence="1">
    <location>
        <begin position="55"/>
        <end position="74"/>
    </location>
</feature>
<organism evidence="2 3">
    <name type="scientific">Panicum virgatum</name>
    <name type="common">Blackwell switchgrass</name>
    <dbReference type="NCBI Taxonomy" id="38727"/>
    <lineage>
        <taxon>Eukaryota</taxon>
        <taxon>Viridiplantae</taxon>
        <taxon>Streptophyta</taxon>
        <taxon>Embryophyta</taxon>
        <taxon>Tracheophyta</taxon>
        <taxon>Spermatophyta</taxon>
        <taxon>Magnoliopsida</taxon>
        <taxon>Liliopsida</taxon>
        <taxon>Poales</taxon>
        <taxon>Poaceae</taxon>
        <taxon>PACMAD clade</taxon>
        <taxon>Panicoideae</taxon>
        <taxon>Panicodae</taxon>
        <taxon>Paniceae</taxon>
        <taxon>Panicinae</taxon>
        <taxon>Panicum</taxon>
        <taxon>Panicum sect. Hiantes</taxon>
    </lineage>
</organism>
<gene>
    <name evidence="2" type="ORF">PVAP13_5NG450620</name>
</gene>
<protein>
    <submittedName>
        <fullName evidence="2">Uncharacterized protein</fullName>
    </submittedName>
</protein>
<dbReference type="Proteomes" id="UP000823388">
    <property type="component" value="Chromosome 5N"/>
</dbReference>